<evidence type="ECO:0000259" key="4">
    <source>
        <dbReference type="Pfam" id="PF07959"/>
    </source>
</evidence>
<proteinExistence type="predicted"/>
<dbReference type="GO" id="GO:0000166">
    <property type="term" value="F:nucleotide binding"/>
    <property type="evidence" value="ECO:0007669"/>
    <property type="project" value="UniProtKB-KW"/>
</dbReference>
<evidence type="ECO:0000256" key="2">
    <source>
        <dbReference type="ARBA" id="ARBA00022741"/>
    </source>
</evidence>
<organism evidence="5 6">
    <name type="scientific">Pristionchus fissidentatus</name>
    <dbReference type="NCBI Taxonomy" id="1538716"/>
    <lineage>
        <taxon>Eukaryota</taxon>
        <taxon>Metazoa</taxon>
        <taxon>Ecdysozoa</taxon>
        <taxon>Nematoda</taxon>
        <taxon>Chromadorea</taxon>
        <taxon>Rhabditida</taxon>
        <taxon>Rhabditina</taxon>
        <taxon>Diplogasteromorpha</taxon>
        <taxon>Diplogasteroidea</taxon>
        <taxon>Neodiplogasteridae</taxon>
        <taxon>Pristionchus</taxon>
    </lineage>
</organism>
<evidence type="ECO:0000313" key="5">
    <source>
        <dbReference type="EMBL" id="GMT21214.1"/>
    </source>
</evidence>
<dbReference type="GO" id="GO:0042350">
    <property type="term" value="P:GDP-L-fucose biosynthetic process"/>
    <property type="evidence" value="ECO:0007669"/>
    <property type="project" value="UniProtKB-ARBA"/>
</dbReference>
<feature type="region of interest" description="Disordered" evidence="3">
    <location>
        <begin position="34"/>
        <end position="59"/>
    </location>
</feature>
<comment type="caution">
    <text evidence="5">The sequence shown here is derived from an EMBL/GenBank/DDBJ whole genome shotgun (WGS) entry which is preliminary data.</text>
</comment>
<keyword evidence="2" id="KW-0547">Nucleotide-binding</keyword>
<gene>
    <name evidence="5" type="ORF">PFISCL1PPCAC_12511</name>
</gene>
<reference evidence="5" key="1">
    <citation type="submission" date="2023-10" db="EMBL/GenBank/DDBJ databases">
        <title>Genome assembly of Pristionchus species.</title>
        <authorList>
            <person name="Yoshida K."/>
            <person name="Sommer R.J."/>
        </authorList>
    </citation>
    <scope>NUCLEOTIDE SEQUENCE</scope>
    <source>
        <strain evidence="5">RS5133</strain>
    </source>
</reference>
<evidence type="ECO:0000256" key="1">
    <source>
        <dbReference type="ARBA" id="ARBA00022679"/>
    </source>
</evidence>
<protein>
    <recommendedName>
        <fullName evidence="4">GDP-fucose pyrophosphorylase domain-containing protein</fullName>
    </recommendedName>
</protein>
<accession>A0AAV5VNV3</accession>
<evidence type="ECO:0000256" key="3">
    <source>
        <dbReference type="SAM" id="MobiDB-lite"/>
    </source>
</evidence>
<feature type="non-terminal residue" evidence="5">
    <location>
        <position position="1"/>
    </location>
</feature>
<feature type="domain" description="GDP-fucose pyrophosphorylase" evidence="4">
    <location>
        <begin position="133"/>
        <end position="369"/>
    </location>
</feature>
<dbReference type="GO" id="GO:0016772">
    <property type="term" value="F:transferase activity, transferring phosphorus-containing groups"/>
    <property type="evidence" value="ECO:0007669"/>
    <property type="project" value="InterPro"/>
</dbReference>
<keyword evidence="1" id="KW-0808">Transferase</keyword>
<dbReference type="EMBL" id="BTSY01000003">
    <property type="protein sequence ID" value="GMT21214.1"/>
    <property type="molecule type" value="Genomic_DNA"/>
</dbReference>
<name>A0AAV5VNV3_9BILA</name>
<feature type="domain" description="GDP-fucose pyrophosphorylase" evidence="4">
    <location>
        <begin position="382"/>
        <end position="473"/>
    </location>
</feature>
<evidence type="ECO:0000313" key="6">
    <source>
        <dbReference type="Proteomes" id="UP001432322"/>
    </source>
</evidence>
<dbReference type="InterPro" id="IPR012887">
    <property type="entry name" value="GDP_fucose_pyrophosphorylase"/>
</dbReference>
<dbReference type="PANTHER" id="PTHR15045:SF1">
    <property type="entry name" value="FUCOSE-1-PHOSPHATE GUANYLYLTRANSFERASE"/>
    <property type="match status" value="1"/>
</dbReference>
<dbReference type="AlphaFoldDB" id="A0AAV5VNV3"/>
<dbReference type="PANTHER" id="PTHR15045">
    <property type="entry name" value="FUCOSE-1-PHOSPHATE GUANYLYLTRANSFERASE"/>
    <property type="match status" value="1"/>
</dbReference>
<dbReference type="Pfam" id="PF07959">
    <property type="entry name" value="Fucose_pyrophosphorylase"/>
    <property type="match status" value="2"/>
</dbReference>
<keyword evidence="6" id="KW-1185">Reference proteome</keyword>
<dbReference type="Proteomes" id="UP001432322">
    <property type="component" value="Unassembled WGS sequence"/>
</dbReference>
<sequence length="565" mass="63592">NLQMKCTTPHIVNSLPEEEGRTIMKFIGMKEEAREHRGIGGVDTSDSDGEEEGGGGGARNDSALKWDCLVLTAMNEKQKRIFEMQLEDVDWRRYAKKAVVLQDPPGVRAGSGGATVWLLTQNQEQHCFQPEDKVLLIHSGGLSQRTPHLSNVGKVFMTTPDDHTLILCKLKMLKSLVPAINAGLFICASDVLERLPKTIDKLENDVDFLLLMHRSPLEIAFNHGVYALGKEGLQLLRVLQKPTEKKMRDIDAIQVTEGVEWAFTDSAYFMSMRMADKLIAFCGRHERKSELCVYGDFLKPLGSFPDYIKSEPVNGDPETQSMQENQMIWTLSLRACFSGSKVQLLDCGSDSFYHFGSIAECRDNLYGNLRHHPIPVHSTWEYSVGYRSIVEYCSLPANNTTVGQRSIVSNCYVGDNRNGKKISIPDDVVVYSTPVIKDNVKGWVTVVIGARDDVKKIYEKGEVEWTGVKITDYEGLTLWDAPVFMKASGAEDSLMSSLRKYKHRKTDPEVLTCCGWSMADVVKYVDVDKLIEFRKQRRQLWWQYGPASLGEPSADDQPHLCMSDQ</sequence>